<evidence type="ECO:0000256" key="6">
    <source>
        <dbReference type="ARBA" id="ARBA00022989"/>
    </source>
</evidence>
<comment type="subunit">
    <text evidence="8">The complex is composed of six subunits: RnfA, RnfB, RnfC, RnfD, RnfE and RnfG.</text>
</comment>
<feature type="transmembrane region" description="Helical" evidence="8">
    <location>
        <begin position="165"/>
        <end position="187"/>
    </location>
</feature>
<evidence type="ECO:0000313" key="9">
    <source>
        <dbReference type="EMBL" id="GCD11133.1"/>
    </source>
</evidence>
<protein>
    <recommendedName>
        <fullName evidence="8">Ion-translocating oxidoreductase complex subunit A</fullName>
        <ecNumber evidence="8">7.-.-.-</ecNumber>
    </recommendedName>
    <alternativeName>
        <fullName evidence="8">Rnf electron transport complex subunit A</fullName>
    </alternativeName>
</protein>
<feature type="transmembrane region" description="Helical" evidence="8">
    <location>
        <begin position="133"/>
        <end position="153"/>
    </location>
</feature>
<feature type="transmembrane region" description="Helical" evidence="8">
    <location>
        <begin position="42"/>
        <end position="62"/>
    </location>
</feature>
<accession>A0A401UNL4</accession>
<dbReference type="GO" id="GO:0012505">
    <property type="term" value="C:endomembrane system"/>
    <property type="evidence" value="ECO:0007669"/>
    <property type="project" value="UniProtKB-SubCell"/>
</dbReference>
<keyword evidence="8" id="KW-1003">Cell membrane</keyword>
<comment type="subcellular location">
    <subcellularLocation>
        <location evidence="8">Cell membrane</location>
        <topology evidence="8">Multi-pass membrane protein</topology>
    </subcellularLocation>
    <subcellularLocation>
        <location evidence="1">Endomembrane system</location>
        <topology evidence="1">Multi-pass membrane protein</topology>
    </subcellularLocation>
</comment>
<dbReference type="Proteomes" id="UP000287872">
    <property type="component" value="Unassembled WGS sequence"/>
</dbReference>
<keyword evidence="10" id="KW-1185">Reference proteome</keyword>
<feature type="transmembrane region" description="Helical" evidence="8">
    <location>
        <begin position="68"/>
        <end position="90"/>
    </location>
</feature>
<keyword evidence="4 8" id="KW-1278">Translocase</keyword>
<evidence type="ECO:0000256" key="7">
    <source>
        <dbReference type="ARBA" id="ARBA00023136"/>
    </source>
</evidence>
<gene>
    <name evidence="8 9" type="primary">rnfA</name>
    <name evidence="9" type="ORF">Ctaglu_27560</name>
</gene>
<dbReference type="Pfam" id="PF02508">
    <property type="entry name" value="Rnf-Nqr"/>
    <property type="match status" value="1"/>
</dbReference>
<dbReference type="InterPro" id="IPR011293">
    <property type="entry name" value="Ion_transpt_RnfA/RsxA"/>
</dbReference>
<keyword evidence="2 8" id="KW-0813">Transport</keyword>
<evidence type="ECO:0000256" key="5">
    <source>
        <dbReference type="ARBA" id="ARBA00022982"/>
    </source>
</evidence>
<dbReference type="NCBIfam" id="TIGR01943">
    <property type="entry name" value="rnfA"/>
    <property type="match status" value="1"/>
</dbReference>
<dbReference type="PANTHER" id="PTHR30335">
    <property type="entry name" value="INTEGRAL MEMBRANE PROTEIN OF SOXR-REDUCING COMPLEX"/>
    <property type="match status" value="1"/>
</dbReference>
<dbReference type="RefSeq" id="WP_125002659.1">
    <property type="nucleotide sequence ID" value="NZ_BHYK01000015.1"/>
</dbReference>
<organism evidence="9 10">
    <name type="scientific">Clostridium tagluense</name>
    <dbReference type="NCBI Taxonomy" id="360422"/>
    <lineage>
        <taxon>Bacteria</taxon>
        <taxon>Bacillati</taxon>
        <taxon>Bacillota</taxon>
        <taxon>Clostridia</taxon>
        <taxon>Eubacteriales</taxon>
        <taxon>Clostridiaceae</taxon>
        <taxon>Clostridium</taxon>
    </lineage>
</organism>
<dbReference type="InterPro" id="IPR050133">
    <property type="entry name" value="NqrDE/RnfAE_oxidrdctase"/>
</dbReference>
<comment type="function">
    <text evidence="8">Part of a membrane-bound complex that couples electron transfer with translocation of ions across the membrane.</text>
</comment>
<evidence type="ECO:0000256" key="4">
    <source>
        <dbReference type="ARBA" id="ARBA00022967"/>
    </source>
</evidence>
<sequence length="195" mass="21174">MKLFSIFISAFLINNFLLVKFLGVCSFLGVSKKTETAKGMGLAVVFVMFIASFMTYGVYNWILVPLNITYLSTLAFVLVIAALVQFVEMVIKKTQPSLYKALGIYLPLITTNCALLGMAVINIGEKYNLIESMVNALGAALGYMLAIVLLSGLRERMEESDNMPLCFRGLPISLVTAGLMAIAFLGFSGLKLGGI</sequence>
<evidence type="ECO:0000256" key="8">
    <source>
        <dbReference type="HAMAP-Rule" id="MF_00459"/>
    </source>
</evidence>
<evidence type="ECO:0000256" key="3">
    <source>
        <dbReference type="ARBA" id="ARBA00022692"/>
    </source>
</evidence>
<dbReference type="PANTHER" id="PTHR30335:SF0">
    <property type="entry name" value="ION-TRANSLOCATING OXIDOREDUCTASE COMPLEX SUBUNIT A"/>
    <property type="match status" value="1"/>
</dbReference>
<keyword evidence="5 8" id="KW-0249">Electron transport</keyword>
<comment type="similarity">
    <text evidence="8">Belongs to the NqrDE/RnfAE family.</text>
</comment>
<dbReference type="EMBL" id="BHYK01000015">
    <property type="protein sequence ID" value="GCD11133.1"/>
    <property type="molecule type" value="Genomic_DNA"/>
</dbReference>
<evidence type="ECO:0000256" key="2">
    <source>
        <dbReference type="ARBA" id="ARBA00022448"/>
    </source>
</evidence>
<dbReference type="EC" id="7.-.-.-" evidence="8"/>
<evidence type="ECO:0000256" key="1">
    <source>
        <dbReference type="ARBA" id="ARBA00004127"/>
    </source>
</evidence>
<evidence type="ECO:0000313" key="10">
    <source>
        <dbReference type="Proteomes" id="UP000287872"/>
    </source>
</evidence>
<keyword evidence="6 8" id="KW-1133">Transmembrane helix</keyword>
<dbReference type="InterPro" id="IPR003667">
    <property type="entry name" value="NqrDE/RnfAE"/>
</dbReference>
<feature type="transmembrane region" description="Helical" evidence="8">
    <location>
        <begin position="6"/>
        <end position="30"/>
    </location>
</feature>
<keyword evidence="3 8" id="KW-0812">Transmembrane</keyword>
<name>A0A401UNL4_9CLOT</name>
<feature type="transmembrane region" description="Helical" evidence="8">
    <location>
        <begin position="102"/>
        <end position="121"/>
    </location>
</feature>
<dbReference type="GO" id="GO:0005886">
    <property type="term" value="C:plasma membrane"/>
    <property type="evidence" value="ECO:0007669"/>
    <property type="project" value="UniProtKB-SubCell"/>
</dbReference>
<dbReference type="AlphaFoldDB" id="A0A401UNL4"/>
<dbReference type="GeneID" id="77242841"/>
<dbReference type="OrthoDB" id="9803631at2"/>
<dbReference type="PIRSF" id="PIRSF006102">
    <property type="entry name" value="NQR_DE"/>
    <property type="match status" value="1"/>
</dbReference>
<keyword evidence="7 8" id="KW-0472">Membrane</keyword>
<proteinExistence type="inferred from homology"/>
<dbReference type="HAMAP" id="MF_00459">
    <property type="entry name" value="RsxA_RnfA"/>
    <property type="match status" value="1"/>
</dbReference>
<dbReference type="GO" id="GO:0022900">
    <property type="term" value="P:electron transport chain"/>
    <property type="evidence" value="ECO:0007669"/>
    <property type="project" value="UniProtKB-UniRule"/>
</dbReference>
<dbReference type="NCBIfam" id="NF003481">
    <property type="entry name" value="PRK05151.1"/>
    <property type="match status" value="1"/>
</dbReference>
<reference evidence="9 10" key="1">
    <citation type="submission" date="2018-11" db="EMBL/GenBank/DDBJ databases">
        <title>Genome sequencing and assembly of Clostridium tagluense strain A121.</title>
        <authorList>
            <person name="Murakami T."/>
            <person name="Segawa T."/>
            <person name="Shcherbakova V.A."/>
            <person name="Mori H."/>
            <person name="Yoshimura Y."/>
        </authorList>
    </citation>
    <scope>NUCLEOTIDE SEQUENCE [LARGE SCALE GENOMIC DNA]</scope>
    <source>
        <strain evidence="9 10">A121</strain>
    </source>
</reference>
<comment type="caution">
    <text evidence="9">The sequence shown here is derived from an EMBL/GenBank/DDBJ whole genome shotgun (WGS) entry which is preliminary data.</text>
</comment>